<evidence type="ECO:0000313" key="2">
    <source>
        <dbReference type="Proteomes" id="UP000177870"/>
    </source>
</evidence>
<evidence type="ECO:0008006" key="3">
    <source>
        <dbReference type="Google" id="ProtNLM"/>
    </source>
</evidence>
<dbReference type="OrthoDB" id="466680at2"/>
<organism evidence="1 2">
    <name type="scientific">Moorena producens PAL-8-15-08-1</name>
    <dbReference type="NCBI Taxonomy" id="1458985"/>
    <lineage>
        <taxon>Bacteria</taxon>
        <taxon>Bacillati</taxon>
        <taxon>Cyanobacteriota</taxon>
        <taxon>Cyanophyceae</taxon>
        <taxon>Coleofasciculales</taxon>
        <taxon>Coleofasciculaceae</taxon>
        <taxon>Moorena</taxon>
    </lineage>
</organism>
<dbReference type="EMBL" id="CP017599">
    <property type="protein sequence ID" value="AOX04063.1"/>
    <property type="molecule type" value="Genomic_DNA"/>
</dbReference>
<accession>A0A1D8U2L6</accession>
<dbReference type="InterPro" id="IPR029024">
    <property type="entry name" value="TerB-like"/>
</dbReference>
<name>A0A1D8U2L6_9CYAN</name>
<gene>
    <name evidence="1" type="ORF">BJP34_01130</name>
</gene>
<dbReference type="SUPFAM" id="SSF158682">
    <property type="entry name" value="TerB-like"/>
    <property type="match status" value="1"/>
</dbReference>
<dbReference type="Proteomes" id="UP000177870">
    <property type="component" value="Chromosome"/>
</dbReference>
<evidence type="ECO:0000313" key="1">
    <source>
        <dbReference type="EMBL" id="AOX04063.1"/>
    </source>
</evidence>
<protein>
    <recommendedName>
        <fullName evidence="3">Co-chaperone DjlA N-terminal domain-containing protein</fullName>
    </recommendedName>
</protein>
<dbReference type="Gene3D" id="1.10.3680.10">
    <property type="entry name" value="TerB-like"/>
    <property type="match status" value="1"/>
</dbReference>
<proteinExistence type="predicted"/>
<dbReference type="RefSeq" id="WP_070396427.1">
    <property type="nucleotide sequence ID" value="NZ_CP017599.1"/>
</dbReference>
<sequence length="159" mass="17894">MSDMDQDGKLWIMKEVYGAKTLPKTESYETFIKSALICAKGDGVLTPEERDWVVGRAAAFRNSGYELAKTYPADEDLLDVLANSSTLNKSGRRMIIYVAIQACAADGEFHPDERAKVHKMAQSLGIEEDVINEIEQFCMEEAKMREKRIALIFPEGVPW</sequence>
<dbReference type="KEGG" id="mpro:BJP34_01130"/>
<dbReference type="AlphaFoldDB" id="A0A1D8U2L6"/>
<reference evidence="2" key="1">
    <citation type="submission" date="2016-10" db="EMBL/GenBank/DDBJ databases">
        <title>Comparative genomics uncovers the prolific and rare metabolic potential of the cyanobacterial genus Moorea.</title>
        <authorList>
            <person name="Leao T."/>
            <person name="Castelao G."/>
            <person name="Korobeynikov A."/>
            <person name="Monroe E.A."/>
            <person name="Podell S."/>
            <person name="Glukhov E."/>
            <person name="Allen E."/>
            <person name="Gerwick W.H."/>
            <person name="Gerwick L."/>
        </authorList>
    </citation>
    <scope>NUCLEOTIDE SEQUENCE [LARGE SCALE GENOMIC DNA]</scope>
    <source>
        <strain evidence="2">PAL-8-15-08-1</strain>
    </source>
</reference>